<dbReference type="Pfam" id="PF09490">
    <property type="entry name" value="CbtA"/>
    <property type="match status" value="1"/>
</dbReference>
<dbReference type="RefSeq" id="WP_207009027.1">
    <property type="nucleotide sequence ID" value="NZ_CP022295.1"/>
</dbReference>
<proteinExistence type="predicted"/>
<protein>
    <recommendedName>
        <fullName evidence="4">Cobalt transporter CbtA</fullName>
    </recommendedName>
</protein>
<reference evidence="2 3" key="1">
    <citation type="submission" date="2017-06" db="EMBL/GenBank/DDBJ databases">
        <title>Complete Genome Sequence of the Soil Carbazole-Degrading Bacterium Nocardioides aromaticivorans IC177.</title>
        <authorList>
            <person name="Vejarano F."/>
            <person name="Suzuki-Minakuchi C."/>
            <person name="Ohtsubo Y."/>
            <person name="Tsuda M."/>
            <person name="Okada K."/>
            <person name="Nojiri H."/>
        </authorList>
    </citation>
    <scope>NUCLEOTIDE SEQUENCE [LARGE SCALE GENOMIC DNA]</scope>
    <source>
        <strain evidence="2 3">IC177</strain>
    </source>
</reference>
<evidence type="ECO:0000313" key="3">
    <source>
        <dbReference type="Proteomes" id="UP000662818"/>
    </source>
</evidence>
<dbReference type="Proteomes" id="UP000662818">
    <property type="component" value="Chromosome"/>
</dbReference>
<keyword evidence="1" id="KW-1133">Transmembrane helix</keyword>
<dbReference type="InterPro" id="IPR012666">
    <property type="entry name" value="CbtA_put"/>
</dbReference>
<feature type="transmembrane region" description="Helical" evidence="1">
    <location>
        <begin position="182"/>
        <end position="203"/>
    </location>
</feature>
<dbReference type="EMBL" id="CP022295">
    <property type="protein sequence ID" value="QSR24974.1"/>
    <property type="molecule type" value="Genomic_DNA"/>
</dbReference>
<organism evidence="2 3">
    <name type="scientific">Nocardioides aromaticivorans</name>
    <dbReference type="NCBI Taxonomy" id="200618"/>
    <lineage>
        <taxon>Bacteria</taxon>
        <taxon>Bacillati</taxon>
        <taxon>Actinomycetota</taxon>
        <taxon>Actinomycetes</taxon>
        <taxon>Propionibacteriales</taxon>
        <taxon>Nocardioidaceae</taxon>
        <taxon>Nocardioides</taxon>
    </lineage>
</organism>
<keyword evidence="3" id="KW-1185">Reference proteome</keyword>
<feature type="transmembrane region" description="Helical" evidence="1">
    <location>
        <begin position="149"/>
        <end position="170"/>
    </location>
</feature>
<keyword evidence="1" id="KW-0472">Membrane</keyword>
<feature type="transmembrane region" description="Helical" evidence="1">
    <location>
        <begin position="223"/>
        <end position="241"/>
    </location>
</feature>
<keyword evidence="1" id="KW-0812">Transmembrane</keyword>
<evidence type="ECO:0000313" key="2">
    <source>
        <dbReference type="EMBL" id="QSR24974.1"/>
    </source>
</evidence>
<accession>A0ABX7PGF9</accession>
<name>A0ABX7PGF9_9ACTN</name>
<feature type="transmembrane region" description="Helical" evidence="1">
    <location>
        <begin position="108"/>
        <end position="129"/>
    </location>
</feature>
<evidence type="ECO:0008006" key="4">
    <source>
        <dbReference type="Google" id="ProtNLM"/>
    </source>
</evidence>
<feature type="transmembrane region" description="Helical" evidence="1">
    <location>
        <begin position="75"/>
        <end position="96"/>
    </location>
</feature>
<sequence>MSAPTPQPTLGRTVGNGALAGAVAGGLGAAAMYWLVEPSIRAAIAIEEAGTAHEHGAGASHDHGTEALVSRSEQVVAGLVTVLVVGVLIGIAFALAHRFLAPRLPGRTPVATTMVLAGLGFLTFTLAPAMVVPANPPAVGDPATVDLRAVTYLGTIVCAVALTALVTGVARAGALAPGTRAVAAAALGVVGTVVLVAVLPHAADPVPANVPADLIWRFRVASLAQIGLMWLAMGATCAWLGQPRTVPAARARRLVAA</sequence>
<gene>
    <name evidence="2" type="ORF">CFH99_05000</name>
</gene>
<evidence type="ECO:0000256" key="1">
    <source>
        <dbReference type="SAM" id="Phobius"/>
    </source>
</evidence>